<organism evidence="1">
    <name type="scientific">Siphoviridae sp. ctNU74</name>
    <dbReference type="NCBI Taxonomy" id="2825471"/>
    <lineage>
        <taxon>Viruses</taxon>
        <taxon>Duplodnaviria</taxon>
        <taxon>Heunggongvirae</taxon>
        <taxon>Uroviricota</taxon>
        <taxon>Caudoviricetes</taxon>
    </lineage>
</organism>
<accession>A0A8S5NZ29</accession>
<name>A0A8S5NZ29_9CAUD</name>
<protein>
    <submittedName>
        <fullName evidence="1">Uncharacterized protein</fullName>
    </submittedName>
</protein>
<dbReference type="EMBL" id="BK015285">
    <property type="protein sequence ID" value="DAD99466.1"/>
    <property type="molecule type" value="Genomic_DNA"/>
</dbReference>
<evidence type="ECO:0000313" key="1">
    <source>
        <dbReference type="EMBL" id="DAD99466.1"/>
    </source>
</evidence>
<proteinExistence type="predicted"/>
<sequence>MRRARLVGRAVWLFPSRSRQEATERKREK</sequence>
<reference evidence="1" key="1">
    <citation type="journal article" date="2021" name="Proc. Natl. Acad. Sci. U.S.A.">
        <title>A Catalog of Tens of Thousands of Viruses from Human Metagenomes Reveals Hidden Associations with Chronic Diseases.</title>
        <authorList>
            <person name="Tisza M.J."/>
            <person name="Buck C.B."/>
        </authorList>
    </citation>
    <scope>NUCLEOTIDE SEQUENCE</scope>
    <source>
        <strain evidence="1">CtNU74</strain>
    </source>
</reference>